<keyword evidence="2" id="KW-0004">4Fe-4S</keyword>
<dbReference type="GO" id="GO:0051539">
    <property type="term" value="F:4 iron, 4 sulfur cluster binding"/>
    <property type="evidence" value="ECO:0007669"/>
    <property type="project" value="UniProtKB-KW"/>
</dbReference>
<evidence type="ECO:0000256" key="1">
    <source>
        <dbReference type="ARBA" id="ARBA00022448"/>
    </source>
</evidence>
<dbReference type="InterPro" id="IPR017896">
    <property type="entry name" value="4Fe4S_Fe-S-bd"/>
</dbReference>
<name>A0A932CRZ9_UNCTE</name>
<dbReference type="GO" id="GO:0046872">
    <property type="term" value="F:metal ion binding"/>
    <property type="evidence" value="ECO:0007669"/>
    <property type="project" value="UniProtKB-KW"/>
</dbReference>
<accession>A0A932CRZ9</accession>
<evidence type="ECO:0000256" key="7">
    <source>
        <dbReference type="SAM" id="MobiDB-lite"/>
    </source>
</evidence>
<keyword evidence="4" id="KW-0249">Electron transport</keyword>
<evidence type="ECO:0000259" key="8">
    <source>
        <dbReference type="PROSITE" id="PS51379"/>
    </source>
</evidence>
<keyword evidence="3" id="KW-0479">Metal-binding</keyword>
<dbReference type="Pfam" id="PF12837">
    <property type="entry name" value="Fer4_6"/>
    <property type="match status" value="1"/>
</dbReference>
<sequence>MARKLFVVDPHRCTGCRICEMACSYRRSGEFGPYKSAIWIFKEEEQGIDLPILCRHCRKPPCQAACPAAEVFRGDPDYRPPLTRSEASGAVVLSSPGYCIGCFECVKACPFGALRIDPNADVPVKCDLCGGEPECVQSCPTGAIQFLEAATLPLSRPRSQTAEPAPDSIRRRSPSGVDTQG</sequence>
<dbReference type="Pfam" id="PF13247">
    <property type="entry name" value="Fer4_11"/>
    <property type="match status" value="1"/>
</dbReference>
<evidence type="ECO:0000256" key="5">
    <source>
        <dbReference type="ARBA" id="ARBA00023004"/>
    </source>
</evidence>
<feature type="domain" description="4Fe-4S ferredoxin-type" evidence="8">
    <location>
        <begin position="121"/>
        <end position="149"/>
    </location>
</feature>
<dbReference type="InterPro" id="IPR050294">
    <property type="entry name" value="RnfB_subfamily"/>
</dbReference>
<dbReference type="Gene3D" id="3.30.70.20">
    <property type="match status" value="2"/>
</dbReference>
<feature type="region of interest" description="Disordered" evidence="7">
    <location>
        <begin position="155"/>
        <end position="181"/>
    </location>
</feature>
<protein>
    <submittedName>
        <fullName evidence="9">4Fe-4S dicluster domain-containing protein</fullName>
    </submittedName>
</protein>
<dbReference type="PANTHER" id="PTHR42859:SF10">
    <property type="entry name" value="DIMETHYLSULFOXIDE REDUCTASE CHAIN B"/>
    <property type="match status" value="1"/>
</dbReference>
<feature type="domain" description="4Fe-4S ferredoxin-type" evidence="8">
    <location>
        <begin position="89"/>
        <end position="119"/>
    </location>
</feature>
<evidence type="ECO:0000313" key="9">
    <source>
        <dbReference type="EMBL" id="MBI2877552.1"/>
    </source>
</evidence>
<evidence type="ECO:0000256" key="2">
    <source>
        <dbReference type="ARBA" id="ARBA00022485"/>
    </source>
</evidence>
<dbReference type="PROSITE" id="PS00198">
    <property type="entry name" value="4FE4S_FER_1"/>
    <property type="match status" value="1"/>
</dbReference>
<evidence type="ECO:0000256" key="4">
    <source>
        <dbReference type="ARBA" id="ARBA00022982"/>
    </source>
</evidence>
<gene>
    <name evidence="9" type="ORF">HYY20_11790</name>
</gene>
<dbReference type="EMBL" id="JACPRF010000362">
    <property type="protein sequence ID" value="MBI2877552.1"/>
    <property type="molecule type" value="Genomic_DNA"/>
</dbReference>
<feature type="domain" description="4Fe-4S ferredoxin-type" evidence="8">
    <location>
        <begin position="4"/>
        <end position="34"/>
    </location>
</feature>
<evidence type="ECO:0000256" key="6">
    <source>
        <dbReference type="ARBA" id="ARBA00023014"/>
    </source>
</evidence>
<dbReference type="InterPro" id="IPR017900">
    <property type="entry name" value="4Fe4S_Fe_S_CS"/>
</dbReference>
<dbReference type="PANTHER" id="PTHR42859">
    <property type="entry name" value="OXIDOREDUCTASE"/>
    <property type="match status" value="1"/>
</dbReference>
<evidence type="ECO:0000256" key="3">
    <source>
        <dbReference type="ARBA" id="ARBA00022723"/>
    </source>
</evidence>
<comment type="caution">
    <text evidence="9">The sequence shown here is derived from an EMBL/GenBank/DDBJ whole genome shotgun (WGS) entry which is preliminary data.</text>
</comment>
<proteinExistence type="predicted"/>
<dbReference type="Proteomes" id="UP000769766">
    <property type="component" value="Unassembled WGS sequence"/>
</dbReference>
<dbReference type="CDD" id="cd10550">
    <property type="entry name" value="DMSOR_beta_like"/>
    <property type="match status" value="1"/>
</dbReference>
<organism evidence="9 10">
    <name type="scientific">Tectimicrobiota bacterium</name>
    <dbReference type="NCBI Taxonomy" id="2528274"/>
    <lineage>
        <taxon>Bacteria</taxon>
        <taxon>Pseudomonadati</taxon>
        <taxon>Nitrospinota/Tectimicrobiota group</taxon>
        <taxon>Candidatus Tectimicrobiota</taxon>
    </lineage>
</organism>
<keyword evidence="5" id="KW-0408">Iron</keyword>
<keyword evidence="6" id="KW-0411">Iron-sulfur</keyword>
<keyword evidence="1" id="KW-0813">Transport</keyword>
<dbReference type="SUPFAM" id="SSF54862">
    <property type="entry name" value="4Fe-4S ferredoxins"/>
    <property type="match status" value="1"/>
</dbReference>
<evidence type="ECO:0000313" key="10">
    <source>
        <dbReference type="Proteomes" id="UP000769766"/>
    </source>
</evidence>
<dbReference type="AlphaFoldDB" id="A0A932CRZ9"/>
<dbReference type="PROSITE" id="PS51379">
    <property type="entry name" value="4FE4S_FER_2"/>
    <property type="match status" value="3"/>
</dbReference>
<reference evidence="9" key="1">
    <citation type="submission" date="2020-07" db="EMBL/GenBank/DDBJ databases">
        <title>Huge and variable diversity of episymbiotic CPR bacteria and DPANN archaea in groundwater ecosystems.</title>
        <authorList>
            <person name="He C.Y."/>
            <person name="Keren R."/>
            <person name="Whittaker M."/>
            <person name="Farag I.F."/>
            <person name="Doudna J."/>
            <person name="Cate J.H.D."/>
            <person name="Banfield J.F."/>
        </authorList>
    </citation>
    <scope>NUCLEOTIDE SEQUENCE</scope>
    <source>
        <strain evidence="9">NC_groundwater_672_Ag_B-0.1um_62_36</strain>
    </source>
</reference>